<feature type="DNA-binding region" description="OmpR/PhoB-type" evidence="5">
    <location>
        <begin position="115"/>
        <end position="213"/>
    </location>
</feature>
<accession>A0A7W9FKR0</accession>
<dbReference type="InterPro" id="IPR016032">
    <property type="entry name" value="Sig_transdc_resp-reg_C-effctor"/>
</dbReference>
<feature type="domain" description="Response regulatory" evidence="7">
    <location>
        <begin position="3"/>
        <end position="109"/>
    </location>
</feature>
<dbReference type="SMART" id="SM00862">
    <property type="entry name" value="Trans_reg_C"/>
    <property type="match status" value="1"/>
</dbReference>
<keyword evidence="1 4" id="KW-0597">Phosphoprotein</keyword>
<dbReference type="InterPro" id="IPR001867">
    <property type="entry name" value="OmpR/PhoB-type_DNA-bd"/>
</dbReference>
<dbReference type="GO" id="GO:0000976">
    <property type="term" value="F:transcription cis-regulatory region binding"/>
    <property type="evidence" value="ECO:0007669"/>
    <property type="project" value="TreeGrafter"/>
</dbReference>
<keyword evidence="3 5" id="KW-0238">DNA-binding</keyword>
<dbReference type="SUPFAM" id="SSF46894">
    <property type="entry name" value="C-terminal effector domain of the bipartite response regulators"/>
    <property type="match status" value="1"/>
</dbReference>
<feature type="region of interest" description="Disordered" evidence="6">
    <location>
        <begin position="199"/>
        <end position="224"/>
    </location>
</feature>
<proteinExistence type="predicted"/>
<feature type="modified residue" description="4-aspartylphosphate" evidence="4">
    <location>
        <position position="52"/>
    </location>
</feature>
<dbReference type="GO" id="GO:0000156">
    <property type="term" value="F:phosphorelay response regulator activity"/>
    <property type="evidence" value="ECO:0007669"/>
    <property type="project" value="TreeGrafter"/>
</dbReference>
<comment type="caution">
    <text evidence="9">The sequence shown here is derived from an EMBL/GenBank/DDBJ whole genome shotgun (WGS) entry which is preliminary data.</text>
</comment>
<dbReference type="Proteomes" id="UP000523821">
    <property type="component" value="Unassembled WGS sequence"/>
</dbReference>
<evidence type="ECO:0000259" key="7">
    <source>
        <dbReference type="PROSITE" id="PS50110"/>
    </source>
</evidence>
<evidence type="ECO:0000313" key="9">
    <source>
        <dbReference type="EMBL" id="MBB5751139.1"/>
    </source>
</evidence>
<dbReference type="PROSITE" id="PS51755">
    <property type="entry name" value="OMPR_PHOB"/>
    <property type="match status" value="1"/>
</dbReference>
<gene>
    <name evidence="9" type="ORF">GGQ63_000182</name>
</gene>
<dbReference type="InterPro" id="IPR011006">
    <property type="entry name" value="CheY-like_superfamily"/>
</dbReference>
<evidence type="ECO:0000256" key="3">
    <source>
        <dbReference type="ARBA" id="ARBA00023125"/>
    </source>
</evidence>
<dbReference type="SUPFAM" id="SSF52172">
    <property type="entry name" value="CheY-like"/>
    <property type="match status" value="1"/>
</dbReference>
<dbReference type="InterPro" id="IPR039420">
    <property type="entry name" value="WalR-like"/>
</dbReference>
<feature type="domain" description="OmpR/PhoB-type" evidence="8">
    <location>
        <begin position="115"/>
        <end position="213"/>
    </location>
</feature>
<evidence type="ECO:0000256" key="5">
    <source>
        <dbReference type="PROSITE-ProRule" id="PRU01091"/>
    </source>
</evidence>
<dbReference type="PROSITE" id="PS50110">
    <property type="entry name" value="RESPONSE_REGULATORY"/>
    <property type="match status" value="1"/>
</dbReference>
<reference evidence="9 10" key="1">
    <citation type="submission" date="2020-08" db="EMBL/GenBank/DDBJ databases">
        <title>Genomic Encyclopedia of Type Strains, Phase IV (KMG-IV): sequencing the most valuable type-strain genomes for metagenomic binning, comparative biology and taxonomic classification.</title>
        <authorList>
            <person name="Goeker M."/>
        </authorList>
    </citation>
    <scope>NUCLEOTIDE SEQUENCE [LARGE SCALE GENOMIC DNA]</scope>
    <source>
        <strain evidence="9 10">DSM 16268</strain>
    </source>
</reference>
<sequence>MPRILIVEDDAQVGLLLRYTLEATGYEVATCGRDGFRAALEDGRRPDLVLLDDLPADPALMSAGVPRPPVLLLAEPRPGPPPLARGGVDATLEKPVGFPELLARIRTLLRGASATAPLAFGDIVLDPDALRVSRGGRAVHLGPTEFRLLKMFLEAPGRVFSREEIRARIWGREAEIDERTVDVHIGRLRKALARGRSRDPVRTVRGSGYALDDPSAAEGRRRRA</sequence>
<dbReference type="GO" id="GO:0005829">
    <property type="term" value="C:cytosol"/>
    <property type="evidence" value="ECO:0007669"/>
    <property type="project" value="TreeGrafter"/>
</dbReference>
<dbReference type="GO" id="GO:0006355">
    <property type="term" value="P:regulation of DNA-templated transcription"/>
    <property type="evidence" value="ECO:0007669"/>
    <property type="project" value="InterPro"/>
</dbReference>
<evidence type="ECO:0000256" key="6">
    <source>
        <dbReference type="SAM" id="MobiDB-lite"/>
    </source>
</evidence>
<dbReference type="InterPro" id="IPR036388">
    <property type="entry name" value="WH-like_DNA-bd_sf"/>
</dbReference>
<dbReference type="Pfam" id="PF00486">
    <property type="entry name" value="Trans_reg_C"/>
    <property type="match status" value="1"/>
</dbReference>
<keyword evidence="2" id="KW-0902">Two-component regulatory system</keyword>
<dbReference type="PANTHER" id="PTHR48111">
    <property type="entry name" value="REGULATOR OF RPOS"/>
    <property type="match status" value="1"/>
</dbReference>
<dbReference type="GO" id="GO:0032993">
    <property type="term" value="C:protein-DNA complex"/>
    <property type="evidence" value="ECO:0007669"/>
    <property type="project" value="TreeGrafter"/>
</dbReference>
<dbReference type="Gene3D" id="3.40.50.2300">
    <property type="match status" value="1"/>
</dbReference>
<dbReference type="EMBL" id="JACHOO010000001">
    <property type="protein sequence ID" value="MBB5751139.1"/>
    <property type="molecule type" value="Genomic_DNA"/>
</dbReference>
<dbReference type="Gene3D" id="1.10.10.10">
    <property type="entry name" value="Winged helix-like DNA-binding domain superfamily/Winged helix DNA-binding domain"/>
    <property type="match status" value="1"/>
</dbReference>
<evidence type="ECO:0000256" key="1">
    <source>
        <dbReference type="ARBA" id="ARBA00022553"/>
    </source>
</evidence>
<keyword evidence="10" id="KW-1185">Reference proteome</keyword>
<dbReference type="SMART" id="SM00448">
    <property type="entry name" value="REC"/>
    <property type="match status" value="1"/>
</dbReference>
<evidence type="ECO:0000313" key="10">
    <source>
        <dbReference type="Proteomes" id="UP000523821"/>
    </source>
</evidence>
<dbReference type="CDD" id="cd00383">
    <property type="entry name" value="trans_reg_C"/>
    <property type="match status" value="1"/>
</dbReference>
<evidence type="ECO:0000259" key="8">
    <source>
        <dbReference type="PROSITE" id="PS51755"/>
    </source>
</evidence>
<dbReference type="AlphaFoldDB" id="A0A7W9FKR0"/>
<dbReference type="RefSeq" id="WP_183851722.1">
    <property type="nucleotide sequence ID" value="NZ_JACHOO010000001.1"/>
</dbReference>
<dbReference type="PANTHER" id="PTHR48111:SF40">
    <property type="entry name" value="PHOSPHATE REGULON TRANSCRIPTIONAL REGULATORY PROTEIN PHOB"/>
    <property type="match status" value="1"/>
</dbReference>
<dbReference type="InterPro" id="IPR001789">
    <property type="entry name" value="Sig_transdc_resp-reg_receiver"/>
</dbReference>
<evidence type="ECO:0000256" key="4">
    <source>
        <dbReference type="PROSITE-ProRule" id="PRU00169"/>
    </source>
</evidence>
<protein>
    <submittedName>
        <fullName evidence="9">Two-component system phosphate regulon response regulator PhoB</fullName>
    </submittedName>
</protein>
<name>A0A7W9FKR0_9HYPH</name>
<organism evidence="9 10">
    <name type="scientific">Prosthecomicrobium pneumaticum</name>
    <dbReference type="NCBI Taxonomy" id="81895"/>
    <lineage>
        <taxon>Bacteria</taxon>
        <taxon>Pseudomonadati</taxon>
        <taxon>Pseudomonadota</taxon>
        <taxon>Alphaproteobacteria</taxon>
        <taxon>Hyphomicrobiales</taxon>
        <taxon>Kaistiaceae</taxon>
        <taxon>Prosthecomicrobium</taxon>
    </lineage>
</organism>
<evidence type="ECO:0000256" key="2">
    <source>
        <dbReference type="ARBA" id="ARBA00023012"/>
    </source>
</evidence>